<evidence type="ECO:0000313" key="14">
    <source>
        <dbReference type="Proteomes" id="UP001159405"/>
    </source>
</evidence>
<keyword evidence="7" id="KW-0675">Receptor</keyword>
<keyword evidence="5" id="KW-0297">G-protein coupled receptor</keyword>
<keyword evidence="3 11" id="KW-0812">Transmembrane</keyword>
<comment type="caution">
    <text evidence="13">The sequence shown here is derived from an EMBL/GenBank/DDBJ whole genome shotgun (WGS) entry which is preliminary data.</text>
</comment>
<feature type="domain" description="G-protein coupled receptors family 1 profile" evidence="12">
    <location>
        <begin position="82"/>
        <end position="320"/>
    </location>
</feature>
<evidence type="ECO:0000256" key="11">
    <source>
        <dbReference type="SAM" id="Phobius"/>
    </source>
</evidence>
<evidence type="ECO:0000256" key="6">
    <source>
        <dbReference type="ARBA" id="ARBA00023136"/>
    </source>
</evidence>
<evidence type="ECO:0000259" key="12">
    <source>
        <dbReference type="PROSITE" id="PS50262"/>
    </source>
</evidence>
<evidence type="ECO:0000256" key="3">
    <source>
        <dbReference type="ARBA" id="ARBA00022692"/>
    </source>
</evidence>
<feature type="transmembrane region" description="Helical" evidence="11">
    <location>
        <begin position="447"/>
        <end position="469"/>
    </location>
</feature>
<feature type="transmembrane region" description="Helical" evidence="11">
    <location>
        <begin position="103"/>
        <end position="125"/>
    </location>
</feature>
<dbReference type="Pfam" id="PF00001">
    <property type="entry name" value="7tm_1"/>
    <property type="match status" value="2"/>
</dbReference>
<proteinExistence type="predicted"/>
<evidence type="ECO:0000256" key="9">
    <source>
        <dbReference type="ARBA" id="ARBA00023224"/>
    </source>
</evidence>
<dbReference type="PANTHER" id="PTHR24246:SF27">
    <property type="entry name" value="ADENOSINE RECEPTOR, ISOFORM A"/>
    <property type="match status" value="1"/>
</dbReference>
<feature type="transmembrane region" description="Helical" evidence="11">
    <location>
        <begin position="403"/>
        <end position="426"/>
    </location>
</feature>
<dbReference type="PANTHER" id="PTHR24246">
    <property type="entry name" value="OLFACTORY RECEPTOR AND ADENOSINE RECEPTOR"/>
    <property type="match status" value="1"/>
</dbReference>
<keyword evidence="2" id="KW-1003">Cell membrane</keyword>
<evidence type="ECO:0000256" key="1">
    <source>
        <dbReference type="ARBA" id="ARBA00004651"/>
    </source>
</evidence>
<feature type="transmembrane region" description="Helical" evidence="11">
    <location>
        <begin position="481"/>
        <end position="501"/>
    </location>
</feature>
<feature type="region of interest" description="Disordered" evidence="10">
    <location>
        <begin position="1"/>
        <end position="29"/>
    </location>
</feature>
<dbReference type="InterPro" id="IPR017452">
    <property type="entry name" value="GPCR_Rhodpsn_7TM"/>
</dbReference>
<gene>
    <name evidence="13" type="ORF">PLOB_00017335</name>
</gene>
<organism evidence="13 14">
    <name type="scientific">Porites lobata</name>
    <dbReference type="NCBI Taxonomy" id="104759"/>
    <lineage>
        <taxon>Eukaryota</taxon>
        <taxon>Metazoa</taxon>
        <taxon>Cnidaria</taxon>
        <taxon>Anthozoa</taxon>
        <taxon>Hexacorallia</taxon>
        <taxon>Scleractinia</taxon>
        <taxon>Fungiina</taxon>
        <taxon>Poritidae</taxon>
        <taxon>Porites</taxon>
    </lineage>
</organism>
<keyword evidence="9" id="KW-0807">Transducer</keyword>
<dbReference type="PROSITE" id="PS50262">
    <property type="entry name" value="G_PROTEIN_RECEP_F1_2"/>
    <property type="match status" value="2"/>
</dbReference>
<feature type="transmembrane region" description="Helical" evidence="11">
    <location>
        <begin position="562"/>
        <end position="581"/>
    </location>
</feature>
<keyword evidence="6 11" id="KW-0472">Membrane</keyword>
<dbReference type="Gene3D" id="1.20.1070.10">
    <property type="entry name" value="Rhodopsin 7-helix transmembrane proteins"/>
    <property type="match status" value="2"/>
</dbReference>
<feature type="transmembrane region" description="Helical" evidence="11">
    <location>
        <begin position="186"/>
        <end position="207"/>
    </location>
</feature>
<evidence type="ECO:0000256" key="7">
    <source>
        <dbReference type="ARBA" id="ARBA00023170"/>
    </source>
</evidence>
<dbReference type="SUPFAM" id="SSF81321">
    <property type="entry name" value="Family A G protein-coupled receptor-like"/>
    <property type="match status" value="2"/>
</dbReference>
<protein>
    <recommendedName>
        <fullName evidence="12">G-protein coupled receptors family 1 profile domain-containing protein</fullName>
    </recommendedName>
</protein>
<evidence type="ECO:0000256" key="8">
    <source>
        <dbReference type="ARBA" id="ARBA00023180"/>
    </source>
</evidence>
<name>A0ABN8RCR3_9CNID</name>
<keyword evidence="14" id="KW-1185">Reference proteome</keyword>
<feature type="transmembrane region" description="Helical" evidence="11">
    <location>
        <begin position="65"/>
        <end position="91"/>
    </location>
</feature>
<reference evidence="13 14" key="1">
    <citation type="submission" date="2022-05" db="EMBL/GenBank/DDBJ databases">
        <authorList>
            <consortium name="Genoscope - CEA"/>
            <person name="William W."/>
        </authorList>
    </citation>
    <scope>NUCLEOTIDE SEQUENCE [LARGE SCALE GENOMIC DNA]</scope>
</reference>
<feature type="transmembrane region" description="Helical" evidence="11">
    <location>
        <begin position="213"/>
        <end position="241"/>
    </location>
</feature>
<feature type="domain" description="G-protein coupled receptors family 1 profile" evidence="12">
    <location>
        <begin position="346"/>
        <end position="579"/>
    </location>
</feature>
<evidence type="ECO:0000256" key="5">
    <source>
        <dbReference type="ARBA" id="ARBA00023040"/>
    </source>
</evidence>
<evidence type="ECO:0000256" key="4">
    <source>
        <dbReference type="ARBA" id="ARBA00022989"/>
    </source>
</evidence>
<feature type="transmembrane region" description="Helical" evidence="11">
    <location>
        <begin position="262"/>
        <end position="281"/>
    </location>
</feature>
<evidence type="ECO:0000313" key="13">
    <source>
        <dbReference type="EMBL" id="CAH3175952.1"/>
    </source>
</evidence>
<accession>A0ABN8RCR3</accession>
<sequence length="612" mass="70457">MIESTAVERSIKMEDTGPRDFQNSDKDKHDLPSNVEKISRVRTMNNSSTQAQSTQAVPFMKFTELVAWSCAFGVVDVFILVGNVLTLIVFITNKKLLRVRANYFLINLALADILVGTSAIPMYVYHLISAWYKGSTVWQQRSYKIYKVVDVFVGCASMFTLTVIALERAFSVCLPHVHRHIKNKVYYNLVGLIWFMSILVAVLRFLFENELLSIIFFFYFLLVFFAIALSIICISYAVIWFRMKFRFSRRDSNKRSREQDKRLAIMLSTVTMIFVLTWLPFQIINIVSFFCEPCRQMPNELVYFTKFLHYGNSCVNPIVYSFLVPDYEVILWCAVFIFTSITVLFGNTLAIAVFVGKKLLRKRSNILLLNLATADLVIGGVAIPMYVYIFYKSHKADQWESRIVNEVYLCVDIFAGLSSMLLLVVTALERVYSIFFPFSHRCTSRQFYWLSACSAWIIAGCVACLKLLFSRRVIPPSYDNYIIVTVVSLAILTMSASYVAIWSRLQCRRKNSSVIVQEKPVAMAMLIVTIAFLGMWLPIYFINLIGSFDSRSVLAIPLNAIYFAKLLQYCNSVVNPIIYSLKLPQFRKALDRLRHKSSVRTEHRTQNDRPLI</sequence>
<feature type="transmembrane region" description="Helical" evidence="11">
    <location>
        <begin position="329"/>
        <end position="355"/>
    </location>
</feature>
<keyword evidence="8" id="KW-0325">Glycoprotein</keyword>
<dbReference type="PRINTS" id="PR00237">
    <property type="entry name" value="GPCRRHODOPSN"/>
</dbReference>
<feature type="transmembrane region" description="Helical" evidence="11">
    <location>
        <begin position="367"/>
        <end position="391"/>
    </location>
</feature>
<evidence type="ECO:0000256" key="2">
    <source>
        <dbReference type="ARBA" id="ARBA00022475"/>
    </source>
</evidence>
<dbReference type="InterPro" id="IPR000276">
    <property type="entry name" value="GPCR_Rhodpsn"/>
</dbReference>
<evidence type="ECO:0000256" key="10">
    <source>
        <dbReference type="SAM" id="MobiDB-lite"/>
    </source>
</evidence>
<comment type="subcellular location">
    <subcellularLocation>
        <location evidence="1">Cell membrane</location>
        <topology evidence="1">Multi-pass membrane protein</topology>
    </subcellularLocation>
</comment>
<feature type="transmembrane region" description="Helical" evidence="11">
    <location>
        <begin position="145"/>
        <end position="166"/>
    </location>
</feature>
<dbReference type="SMART" id="SM01381">
    <property type="entry name" value="7TM_GPCR_Srsx"/>
    <property type="match status" value="1"/>
</dbReference>
<dbReference type="Proteomes" id="UP001159405">
    <property type="component" value="Unassembled WGS sequence"/>
</dbReference>
<dbReference type="EMBL" id="CALNXK010000206">
    <property type="protein sequence ID" value="CAH3175952.1"/>
    <property type="molecule type" value="Genomic_DNA"/>
</dbReference>
<keyword evidence="4 11" id="KW-1133">Transmembrane helix</keyword>
<feature type="transmembrane region" description="Helical" evidence="11">
    <location>
        <begin position="521"/>
        <end position="542"/>
    </location>
</feature>
<dbReference type="CDD" id="cd00637">
    <property type="entry name" value="7tm_classA_rhodopsin-like"/>
    <property type="match status" value="2"/>
</dbReference>
<feature type="compositionally biased region" description="Basic and acidic residues" evidence="10">
    <location>
        <begin position="9"/>
        <end position="29"/>
    </location>
</feature>